<keyword evidence="1" id="KW-0812">Transmembrane</keyword>
<organism evidence="2 3">
    <name type="scientific">Thalassococcus lentus</name>
    <dbReference type="NCBI Taxonomy" id="1210524"/>
    <lineage>
        <taxon>Bacteria</taxon>
        <taxon>Pseudomonadati</taxon>
        <taxon>Pseudomonadota</taxon>
        <taxon>Alphaproteobacteria</taxon>
        <taxon>Rhodobacterales</taxon>
        <taxon>Roseobacteraceae</taxon>
        <taxon>Thalassococcus</taxon>
    </lineage>
</organism>
<evidence type="ECO:0000313" key="3">
    <source>
        <dbReference type="Proteomes" id="UP001210720"/>
    </source>
</evidence>
<feature type="transmembrane region" description="Helical" evidence="1">
    <location>
        <begin position="54"/>
        <end position="83"/>
    </location>
</feature>
<sequence>MILSRMLAKSRLAKGIRPSWPGAWLPVVFDGLCLAAVFSLLWGPFQSLATSMNFPLWATIAAMFAVGFIPIQAVLIFSSFWAAKSRWKESETE</sequence>
<dbReference type="RefSeq" id="WP_271431116.1">
    <property type="nucleotide sequence ID" value="NZ_JAQIOY010000001.1"/>
</dbReference>
<keyword evidence="1" id="KW-1133">Transmembrane helix</keyword>
<protein>
    <recommendedName>
        <fullName evidence="4">DUF2798 domain-containing protein</fullName>
    </recommendedName>
</protein>
<evidence type="ECO:0000313" key="2">
    <source>
        <dbReference type="EMBL" id="MDA7423782.1"/>
    </source>
</evidence>
<evidence type="ECO:0000256" key="1">
    <source>
        <dbReference type="SAM" id="Phobius"/>
    </source>
</evidence>
<feature type="transmembrane region" description="Helical" evidence="1">
    <location>
        <begin position="21"/>
        <end position="42"/>
    </location>
</feature>
<evidence type="ECO:0008006" key="4">
    <source>
        <dbReference type="Google" id="ProtNLM"/>
    </source>
</evidence>
<reference evidence="2 3" key="1">
    <citation type="submission" date="2023-01" db="EMBL/GenBank/DDBJ databases">
        <title>Thalassococcus onchidii sp. nov., isolated from a marine invertebrate from the South China Sea.</title>
        <authorList>
            <person name="Xu S."/>
            <person name="Liu Z."/>
            <person name="Xu Y."/>
        </authorList>
    </citation>
    <scope>NUCLEOTIDE SEQUENCE [LARGE SCALE GENOMIC DNA]</scope>
    <source>
        <strain evidence="2 3">KCTC 32084</strain>
    </source>
</reference>
<dbReference type="EMBL" id="JAQIOY010000001">
    <property type="protein sequence ID" value="MDA7423782.1"/>
    <property type="molecule type" value="Genomic_DNA"/>
</dbReference>
<name>A0ABT4XPF7_9RHOB</name>
<keyword evidence="3" id="KW-1185">Reference proteome</keyword>
<proteinExistence type="predicted"/>
<keyword evidence="1" id="KW-0472">Membrane</keyword>
<comment type="caution">
    <text evidence="2">The sequence shown here is derived from an EMBL/GenBank/DDBJ whole genome shotgun (WGS) entry which is preliminary data.</text>
</comment>
<dbReference type="Proteomes" id="UP001210720">
    <property type="component" value="Unassembled WGS sequence"/>
</dbReference>
<accession>A0ABT4XPF7</accession>
<gene>
    <name evidence="2" type="ORF">PFY00_03510</name>
</gene>